<evidence type="ECO:0008006" key="3">
    <source>
        <dbReference type="Google" id="ProtNLM"/>
    </source>
</evidence>
<evidence type="ECO:0000313" key="2">
    <source>
        <dbReference type="Proteomes" id="UP000254939"/>
    </source>
</evidence>
<name>A0A370KDN2_9HYPH</name>
<reference evidence="1 2" key="1">
    <citation type="submission" date="2017-03" db="EMBL/GenBank/DDBJ databases">
        <title>Genome analysis of Rhizobial strains effectives or ineffectives for nitrogen fixation isolated from bean seeds.</title>
        <authorList>
            <person name="Peralta H."/>
            <person name="Aguilar-Vera A."/>
            <person name="Mora Y."/>
            <person name="Vargas-Lagunas C."/>
            <person name="Girard L."/>
            <person name="Mora J."/>
        </authorList>
    </citation>
    <scope>NUCLEOTIDE SEQUENCE [LARGE SCALE GENOMIC DNA]</scope>
    <source>
        <strain evidence="1 2">CCGM3</strain>
    </source>
</reference>
<gene>
    <name evidence="1" type="ORF">B5K06_33415</name>
</gene>
<sequence>MHLILQDGRIDRRAYELCLFSELKRRLDAGDVWVEGAKRFQSFESFPIQRPTFELTREEGPLPVAVDTDVEPYLNQQRQILNGGLAGLSRLAAAEEPDDVNRPRLASSHAAQGDVFGHCQIAKAESGRQDRDPHNRSFALGRCARGIFELFHTSAHQSGADDKLVARSLTPAAAFQIFDLARLVDPTKLSQRSFIANLKASEVK</sequence>
<dbReference type="EMBL" id="NAAC01000051">
    <property type="protein sequence ID" value="RDJ01353.1"/>
    <property type="molecule type" value="Genomic_DNA"/>
</dbReference>
<protein>
    <recommendedName>
        <fullName evidence="3">Transposase</fullName>
    </recommendedName>
</protein>
<comment type="caution">
    <text evidence="1">The sequence shown here is derived from an EMBL/GenBank/DDBJ whole genome shotgun (WGS) entry which is preliminary data.</text>
</comment>
<proteinExistence type="predicted"/>
<dbReference type="Proteomes" id="UP000254939">
    <property type="component" value="Unassembled WGS sequence"/>
</dbReference>
<accession>A0A370KDN2</accession>
<dbReference type="AlphaFoldDB" id="A0A370KDN2"/>
<evidence type="ECO:0000313" key="1">
    <source>
        <dbReference type="EMBL" id="RDJ01353.1"/>
    </source>
</evidence>
<organism evidence="1 2">
    <name type="scientific">Rhizobium grahamii</name>
    <dbReference type="NCBI Taxonomy" id="1120045"/>
    <lineage>
        <taxon>Bacteria</taxon>
        <taxon>Pseudomonadati</taxon>
        <taxon>Pseudomonadota</taxon>
        <taxon>Alphaproteobacteria</taxon>
        <taxon>Hyphomicrobiales</taxon>
        <taxon>Rhizobiaceae</taxon>
        <taxon>Rhizobium/Agrobacterium group</taxon>
        <taxon>Rhizobium</taxon>
    </lineage>
</organism>